<keyword evidence="1" id="KW-0812">Transmembrane</keyword>
<proteinExistence type="predicted"/>
<feature type="transmembrane region" description="Helical" evidence="1">
    <location>
        <begin position="252"/>
        <end position="275"/>
    </location>
</feature>
<accession>A0A3N0F0J2</accession>
<sequence length="438" mass="49991">MYTFSNKLRLSAFVLMIVGVLGLGYGFLAAPGTVEEAKAMVADARHGGGHAEAATHDAHGTHDEEHAAHDASHDEHLLHQLQNKPWAALYVAAFFFMMIPLGVLAFYAIQRVSQAGWSPLLFRVMEGITAYLLPGAVLVFVILVLSGVHMNHLFVWMDPEVVAHDELIQGKSGYLNVPFFLIRAAIYIAGWVAYRHFSRKFSIAQDTADDNSYFKRNFKISAGFLVFFLVSESMMSWDWIMSVDPHWFSTLFGWYVFASMFVSGITVIALVTIYLKSRGYLEEVNNSHIHDLAKFMFGISIFWTYLWFSQFMLIWYSNIPEEVTYFVTRIEDYKLPFFGMVVLNFVFPLLVLMNSDYKRLNWFVVMTGIVILIGHYIDIYNMIMPATVGDQWFIGIGEIGGVLFFLGLFIFVVFSALTKAPLVPKRNPFIEESKHFHY</sequence>
<dbReference type="PANTHER" id="PTHR43044:SF1">
    <property type="entry name" value="QUINOL:CYTOCHROME C OXIDOREDUCTASE QUINONE-BINDING SUBUNIT 2"/>
    <property type="match status" value="1"/>
</dbReference>
<reference evidence="2 3" key="1">
    <citation type="submission" date="2018-10" db="EMBL/GenBank/DDBJ databases">
        <title>Sinomicrobium pectinilyticum sp. nov., a pectinase-producing bacterium isolated from alkaline and saline soil, and emended description of the genus Sinomicrobium.</title>
        <authorList>
            <person name="Cheng B."/>
            <person name="Li C."/>
            <person name="Lai Q."/>
            <person name="Du M."/>
            <person name="Shao Z."/>
            <person name="Xu P."/>
            <person name="Yang C."/>
        </authorList>
    </citation>
    <scope>NUCLEOTIDE SEQUENCE [LARGE SCALE GENOMIC DNA]</scope>
    <source>
        <strain evidence="2 3">5DNS001</strain>
    </source>
</reference>
<feature type="transmembrane region" description="Helical" evidence="1">
    <location>
        <begin position="392"/>
        <end position="417"/>
    </location>
</feature>
<dbReference type="AlphaFoldDB" id="A0A3N0F0J2"/>
<keyword evidence="1" id="KW-0472">Membrane</keyword>
<comment type="caution">
    <text evidence="2">The sequence shown here is derived from an EMBL/GenBank/DDBJ whole genome shotgun (WGS) entry which is preliminary data.</text>
</comment>
<dbReference type="EMBL" id="RJTM01000011">
    <property type="protein sequence ID" value="RNL93539.1"/>
    <property type="molecule type" value="Genomic_DNA"/>
</dbReference>
<name>A0A3N0F0J2_SINP1</name>
<feature type="transmembrane region" description="Helical" evidence="1">
    <location>
        <begin position="12"/>
        <end position="30"/>
    </location>
</feature>
<keyword evidence="3" id="KW-1185">Reference proteome</keyword>
<feature type="transmembrane region" description="Helical" evidence="1">
    <location>
        <begin position="174"/>
        <end position="194"/>
    </location>
</feature>
<gene>
    <name evidence="2" type="ORF">ED312_02590</name>
</gene>
<feature type="transmembrane region" description="Helical" evidence="1">
    <location>
        <begin position="335"/>
        <end position="353"/>
    </location>
</feature>
<dbReference type="PANTHER" id="PTHR43044">
    <property type="match status" value="1"/>
</dbReference>
<protein>
    <submittedName>
        <fullName evidence="2">Quinol:cytochrome C oxidoreductase</fullName>
    </submittedName>
</protein>
<feature type="transmembrane region" description="Helical" evidence="1">
    <location>
        <begin position="220"/>
        <end position="240"/>
    </location>
</feature>
<keyword evidence="1" id="KW-1133">Transmembrane helix</keyword>
<evidence type="ECO:0000313" key="2">
    <source>
        <dbReference type="EMBL" id="RNL93539.1"/>
    </source>
</evidence>
<feature type="transmembrane region" description="Helical" evidence="1">
    <location>
        <begin position="295"/>
        <end position="315"/>
    </location>
</feature>
<feature type="transmembrane region" description="Helical" evidence="1">
    <location>
        <begin position="360"/>
        <end position="380"/>
    </location>
</feature>
<dbReference type="Proteomes" id="UP000267469">
    <property type="component" value="Unassembled WGS sequence"/>
</dbReference>
<organism evidence="2 3">
    <name type="scientific">Sinomicrobium pectinilyticum</name>
    <dbReference type="NCBI Taxonomy" id="1084421"/>
    <lineage>
        <taxon>Bacteria</taxon>
        <taxon>Pseudomonadati</taxon>
        <taxon>Bacteroidota</taxon>
        <taxon>Flavobacteriia</taxon>
        <taxon>Flavobacteriales</taxon>
        <taxon>Flavobacteriaceae</taxon>
        <taxon>Sinomicrobium</taxon>
    </lineage>
</organism>
<evidence type="ECO:0000256" key="1">
    <source>
        <dbReference type="SAM" id="Phobius"/>
    </source>
</evidence>
<dbReference type="RefSeq" id="WP_123214450.1">
    <property type="nucleotide sequence ID" value="NZ_RJTM01000011.1"/>
</dbReference>
<feature type="transmembrane region" description="Helical" evidence="1">
    <location>
        <begin position="87"/>
        <end position="109"/>
    </location>
</feature>
<dbReference type="OrthoDB" id="140980at2"/>
<evidence type="ECO:0000313" key="3">
    <source>
        <dbReference type="Proteomes" id="UP000267469"/>
    </source>
</evidence>
<feature type="transmembrane region" description="Helical" evidence="1">
    <location>
        <begin position="130"/>
        <end position="154"/>
    </location>
</feature>